<dbReference type="InterPro" id="IPR023211">
    <property type="entry name" value="DNA_pol_palm_dom_sf"/>
</dbReference>
<dbReference type="OrthoDB" id="2419244at2759"/>
<reference evidence="1" key="1">
    <citation type="submission" date="2021-06" db="EMBL/GenBank/DDBJ databases">
        <authorList>
            <person name="Kallberg Y."/>
            <person name="Tangrot J."/>
            <person name="Rosling A."/>
        </authorList>
    </citation>
    <scope>NUCLEOTIDE SEQUENCE</scope>
    <source>
        <strain evidence="1">MA453B</strain>
    </source>
</reference>
<evidence type="ECO:0000313" key="1">
    <source>
        <dbReference type="EMBL" id="CAG8811059.1"/>
    </source>
</evidence>
<dbReference type="EMBL" id="CAJVPY010047125">
    <property type="protein sequence ID" value="CAG8811059.1"/>
    <property type="molecule type" value="Genomic_DNA"/>
</dbReference>
<organism evidence="1 2">
    <name type="scientific">Dentiscutata erythropus</name>
    <dbReference type="NCBI Taxonomy" id="1348616"/>
    <lineage>
        <taxon>Eukaryota</taxon>
        <taxon>Fungi</taxon>
        <taxon>Fungi incertae sedis</taxon>
        <taxon>Mucoromycota</taxon>
        <taxon>Glomeromycotina</taxon>
        <taxon>Glomeromycetes</taxon>
        <taxon>Diversisporales</taxon>
        <taxon>Gigasporaceae</taxon>
        <taxon>Dentiscutata</taxon>
    </lineage>
</organism>
<dbReference type="Gene3D" id="3.90.1600.10">
    <property type="entry name" value="Palm domain of DNA polymerase"/>
    <property type="match status" value="1"/>
</dbReference>
<dbReference type="InterPro" id="IPR017964">
    <property type="entry name" value="DNA-dir_DNA_pol_B_CS"/>
</dbReference>
<feature type="non-terminal residue" evidence="1">
    <location>
        <position position="1"/>
    </location>
</feature>
<dbReference type="InterPro" id="IPR043502">
    <property type="entry name" value="DNA/RNA_pol_sf"/>
</dbReference>
<accession>A0A9N9K500</accession>
<feature type="non-terminal residue" evidence="1">
    <location>
        <position position="281"/>
    </location>
</feature>
<dbReference type="PANTHER" id="PTHR31511">
    <property type="entry name" value="PROTEIN CBG23764"/>
    <property type="match status" value="1"/>
</dbReference>
<dbReference type="GO" id="GO:0003676">
    <property type="term" value="F:nucleic acid binding"/>
    <property type="evidence" value="ECO:0007669"/>
    <property type="project" value="InterPro"/>
</dbReference>
<dbReference type="PROSITE" id="PS00116">
    <property type="entry name" value="DNA_POLYMERASE_B"/>
    <property type="match status" value="1"/>
</dbReference>
<dbReference type="Proteomes" id="UP000789405">
    <property type="component" value="Unassembled WGS sequence"/>
</dbReference>
<keyword evidence="2" id="KW-1185">Reference proteome</keyword>
<dbReference type="SUPFAM" id="SSF56672">
    <property type="entry name" value="DNA/RNA polymerases"/>
    <property type="match status" value="1"/>
</dbReference>
<proteinExistence type="predicted"/>
<dbReference type="PANTHER" id="PTHR31511:SF12">
    <property type="entry name" value="RHO TERMINATION FACTOR N-TERMINAL DOMAIN-CONTAINING PROTEIN"/>
    <property type="match status" value="1"/>
</dbReference>
<comment type="caution">
    <text evidence="1">The sequence shown here is derived from an EMBL/GenBank/DDBJ whole genome shotgun (WGS) entry which is preliminary data.</text>
</comment>
<protein>
    <submittedName>
        <fullName evidence="1">25548_t:CDS:1</fullName>
    </submittedName>
</protein>
<gene>
    <name evidence="1" type="ORF">DERYTH_LOCUS25403</name>
</gene>
<dbReference type="GO" id="GO:0000166">
    <property type="term" value="F:nucleotide binding"/>
    <property type="evidence" value="ECO:0007669"/>
    <property type="project" value="InterPro"/>
</dbReference>
<sequence length="281" mass="32935">WEIPDNAEKGYILEVDLDYPYKLYKAHTSYPLAPENIKISKEEMTLQFYIKQGMVLTKIYRAIEFNQSPWMKPFMEELARSYFVRPEGESKKFKKLVADPNYKLHRILAENLVGISRHQSKARLSKPIFIGISVLDENNVEVVYTDTDSLILLIQTENVYKDMAEMYEYFDFSDYKPEHPIYKALGKEKIILNKKVPGKFKDESCGTAMWKFCRPRPKLYSYNLANGKTDRRAKGIQKVVKKNLTHDMYEDCLKSQKECIVTMHKLGSKNHIIRLLHSSKV</sequence>
<evidence type="ECO:0000313" key="2">
    <source>
        <dbReference type="Proteomes" id="UP000789405"/>
    </source>
</evidence>
<dbReference type="AlphaFoldDB" id="A0A9N9K500"/>
<name>A0A9N9K500_9GLOM</name>